<dbReference type="Pfam" id="PF11666">
    <property type="entry name" value="DUF2933"/>
    <property type="match status" value="1"/>
</dbReference>
<keyword evidence="4" id="KW-1185">Reference proteome</keyword>
<keyword evidence="2" id="KW-0472">Membrane</keyword>
<accession>A0A7X1NBJ6</accession>
<evidence type="ECO:0000256" key="2">
    <source>
        <dbReference type="SAM" id="Phobius"/>
    </source>
</evidence>
<evidence type="ECO:0000256" key="1">
    <source>
        <dbReference type="SAM" id="MobiDB-lite"/>
    </source>
</evidence>
<sequence>MEMTMNDAPHTSRPFWKSRSAVALLVFAAVALFLLFSEHRAHFLGVLPYLLLLSCPLMHLFMHHGHGHSHTGSTRKEGTSDSGGNHEQHR</sequence>
<gene>
    <name evidence="3" type="ORF">GCT13_19045</name>
</gene>
<name>A0A7X1NBJ6_9BURK</name>
<dbReference type="AlphaFoldDB" id="A0A7X1NBJ6"/>
<feature type="region of interest" description="Disordered" evidence="1">
    <location>
        <begin position="66"/>
        <end position="90"/>
    </location>
</feature>
<feature type="transmembrane region" description="Helical" evidence="2">
    <location>
        <begin position="21"/>
        <end position="37"/>
    </location>
</feature>
<dbReference type="InterPro" id="IPR021682">
    <property type="entry name" value="DUF2933"/>
</dbReference>
<organism evidence="3 4">
    <name type="scientific">Paraburkholderia franconis</name>
    <dbReference type="NCBI Taxonomy" id="2654983"/>
    <lineage>
        <taxon>Bacteria</taxon>
        <taxon>Pseudomonadati</taxon>
        <taxon>Pseudomonadota</taxon>
        <taxon>Betaproteobacteria</taxon>
        <taxon>Burkholderiales</taxon>
        <taxon>Burkholderiaceae</taxon>
        <taxon>Paraburkholderia</taxon>
    </lineage>
</organism>
<dbReference type="EMBL" id="WHNP01000016">
    <property type="protein sequence ID" value="MPW18937.1"/>
    <property type="molecule type" value="Genomic_DNA"/>
</dbReference>
<feature type="compositionally biased region" description="Basic and acidic residues" evidence="1">
    <location>
        <begin position="74"/>
        <end position="90"/>
    </location>
</feature>
<reference evidence="3 4" key="1">
    <citation type="submission" date="2019-10" db="EMBL/GenBank/DDBJ databases">
        <title>Paraburkholderia sp. isolated from nodules of Mimosa pudica from Brazilian Atlantic Forest soils.</title>
        <authorList>
            <person name="Paulitsch F."/>
            <person name="Hungria M."/>
            <person name="Dall'Agnol R."/>
        </authorList>
    </citation>
    <scope>NUCLEOTIDE SEQUENCE [LARGE SCALE GENOMIC DNA]</scope>
    <source>
        <strain evidence="3 4">CNPSo 3157</strain>
    </source>
</reference>
<keyword evidence="2" id="KW-1133">Transmembrane helix</keyword>
<feature type="transmembrane region" description="Helical" evidence="2">
    <location>
        <begin position="43"/>
        <end position="62"/>
    </location>
</feature>
<dbReference type="Proteomes" id="UP000484381">
    <property type="component" value="Unassembled WGS sequence"/>
</dbReference>
<comment type="caution">
    <text evidence="3">The sequence shown here is derived from an EMBL/GenBank/DDBJ whole genome shotgun (WGS) entry which is preliminary data.</text>
</comment>
<evidence type="ECO:0000313" key="4">
    <source>
        <dbReference type="Proteomes" id="UP000484381"/>
    </source>
</evidence>
<proteinExistence type="predicted"/>
<protein>
    <submittedName>
        <fullName evidence="3">DUF2933 domain-containing protein</fullName>
    </submittedName>
</protein>
<evidence type="ECO:0000313" key="3">
    <source>
        <dbReference type="EMBL" id="MPW18937.1"/>
    </source>
</evidence>
<keyword evidence="2" id="KW-0812">Transmembrane</keyword>